<dbReference type="PANTHER" id="PTHR46600">
    <property type="entry name" value="THAP DOMAIN-CONTAINING"/>
    <property type="match status" value="1"/>
</dbReference>
<evidence type="ECO:0000256" key="1">
    <source>
        <dbReference type="ARBA" id="ARBA00022723"/>
    </source>
</evidence>
<name>A0A6S7ICZ0_PARCT</name>
<dbReference type="AlphaFoldDB" id="A0A6S7ICZ0"/>
<dbReference type="Proteomes" id="UP001152795">
    <property type="component" value="Unassembled WGS sequence"/>
</dbReference>
<dbReference type="OrthoDB" id="5988291at2759"/>
<organism evidence="6 7">
    <name type="scientific">Paramuricea clavata</name>
    <name type="common">Red gorgonian</name>
    <name type="synonym">Violescent sea-whip</name>
    <dbReference type="NCBI Taxonomy" id="317549"/>
    <lineage>
        <taxon>Eukaryota</taxon>
        <taxon>Metazoa</taxon>
        <taxon>Cnidaria</taxon>
        <taxon>Anthozoa</taxon>
        <taxon>Octocorallia</taxon>
        <taxon>Malacalcyonacea</taxon>
        <taxon>Plexauridae</taxon>
        <taxon>Paramuricea</taxon>
    </lineage>
</organism>
<evidence type="ECO:0000256" key="3">
    <source>
        <dbReference type="ARBA" id="ARBA00022833"/>
    </source>
</evidence>
<dbReference type="GO" id="GO:0005634">
    <property type="term" value="C:nucleus"/>
    <property type="evidence" value="ECO:0007669"/>
    <property type="project" value="TreeGrafter"/>
</dbReference>
<reference evidence="6" key="1">
    <citation type="submission" date="2020-04" db="EMBL/GenBank/DDBJ databases">
        <authorList>
            <person name="Alioto T."/>
            <person name="Alioto T."/>
            <person name="Gomez Garrido J."/>
        </authorList>
    </citation>
    <scope>NUCLEOTIDE SEQUENCE</scope>
    <source>
        <strain evidence="6">A484AB</strain>
    </source>
</reference>
<evidence type="ECO:0000313" key="7">
    <source>
        <dbReference type="Proteomes" id="UP001152795"/>
    </source>
</evidence>
<evidence type="ECO:0000256" key="5">
    <source>
        <dbReference type="SAM" id="MobiDB-lite"/>
    </source>
</evidence>
<dbReference type="GO" id="GO:0003700">
    <property type="term" value="F:DNA-binding transcription factor activity"/>
    <property type="evidence" value="ECO:0007669"/>
    <property type="project" value="TreeGrafter"/>
</dbReference>
<comment type="caution">
    <text evidence="6">The sequence shown here is derived from an EMBL/GenBank/DDBJ whole genome shotgun (WGS) entry which is preliminary data.</text>
</comment>
<dbReference type="GO" id="GO:0008270">
    <property type="term" value="F:zinc ion binding"/>
    <property type="evidence" value="ECO:0007669"/>
    <property type="project" value="UniProtKB-KW"/>
</dbReference>
<gene>
    <name evidence="6" type="ORF">PACLA_8A055336</name>
</gene>
<feature type="region of interest" description="Disordered" evidence="5">
    <location>
        <begin position="258"/>
        <end position="336"/>
    </location>
</feature>
<dbReference type="SUPFAM" id="SSF57716">
    <property type="entry name" value="Glucocorticoid receptor-like (DNA-binding domain)"/>
    <property type="match status" value="1"/>
</dbReference>
<dbReference type="GO" id="GO:0000978">
    <property type="term" value="F:RNA polymerase II cis-regulatory region sequence-specific DNA binding"/>
    <property type="evidence" value="ECO:0007669"/>
    <property type="project" value="TreeGrafter"/>
</dbReference>
<dbReference type="PROSITE" id="PS50950">
    <property type="entry name" value="ZF_THAP"/>
    <property type="match status" value="1"/>
</dbReference>
<keyword evidence="7" id="KW-1185">Reference proteome</keyword>
<feature type="compositionally biased region" description="Polar residues" evidence="5">
    <location>
        <begin position="326"/>
        <end position="336"/>
    </location>
</feature>
<protein>
    <submittedName>
        <fullName evidence="6">THAP domain-containing 2-like</fullName>
    </submittedName>
</protein>
<evidence type="ECO:0000256" key="2">
    <source>
        <dbReference type="ARBA" id="ARBA00022771"/>
    </source>
</evidence>
<dbReference type="InterPro" id="IPR006612">
    <property type="entry name" value="THAP_Znf"/>
</dbReference>
<keyword evidence="3" id="KW-0862">Zinc</keyword>
<proteinExistence type="predicted"/>
<keyword evidence="1" id="KW-0479">Metal-binding</keyword>
<dbReference type="SMART" id="SM00692">
    <property type="entry name" value="DM3"/>
    <property type="match status" value="1"/>
</dbReference>
<dbReference type="EMBL" id="CACRXK020004765">
    <property type="protein sequence ID" value="CAB4003932.1"/>
    <property type="molecule type" value="Genomic_DNA"/>
</dbReference>
<dbReference type="InterPro" id="IPR026516">
    <property type="entry name" value="THAP1/10"/>
</dbReference>
<feature type="region of interest" description="Disordered" evidence="5">
    <location>
        <begin position="140"/>
        <end position="168"/>
    </location>
</feature>
<accession>A0A6S7ICZ0</accession>
<dbReference type="Pfam" id="PF05485">
    <property type="entry name" value="THAP"/>
    <property type="match status" value="1"/>
</dbReference>
<keyword evidence="2" id="KW-0863">Zinc-finger</keyword>
<keyword evidence="4" id="KW-0238">DNA-binding</keyword>
<evidence type="ECO:0000313" key="6">
    <source>
        <dbReference type="EMBL" id="CAB4003932.1"/>
    </source>
</evidence>
<dbReference type="PANTHER" id="PTHR46600:SF7">
    <property type="entry name" value="SI:DKEY-228B2.6-RELATED"/>
    <property type="match status" value="1"/>
</dbReference>
<evidence type="ECO:0000256" key="4">
    <source>
        <dbReference type="ARBA" id="ARBA00023125"/>
    </source>
</evidence>
<feature type="compositionally biased region" description="Acidic residues" evidence="5">
    <location>
        <begin position="260"/>
        <end position="276"/>
    </location>
</feature>
<sequence>MAESSKNKRGGRFCVAGAPNQQSCKNTSFTPGITMHQFPSDASLREKWVKFVQRHRHDFREPSKCASLCFTHFEDSCYTRRLAPQLEEMSTVKLNRVLIKGSILTRDTTDIATPNILSQRGKRQMRREVMAEINDMPDTKRVKTSLGDPALPVRDSHHHSDSASMSTAIEHSTTSCDTLDYINDQDLVSKPVTYIQQTTEASSNIINETGPQSKETSCCNHYKSKLQNSQRSNYYRLKRRVSELKDCVKELQIQVPPTEYDSDSDVCSDDEDESCCESEPANTGKESEHEPSSDYYVWPSCGNESSDDDGDWTPHIESEDSETNDEMNQNSFSDMK</sequence>
<dbReference type="GO" id="GO:0006357">
    <property type="term" value="P:regulation of transcription by RNA polymerase II"/>
    <property type="evidence" value="ECO:0007669"/>
    <property type="project" value="TreeGrafter"/>
</dbReference>